<evidence type="ECO:0000256" key="1">
    <source>
        <dbReference type="ARBA" id="ARBA00004974"/>
    </source>
</evidence>
<dbReference type="Pfam" id="PF22629">
    <property type="entry name" value="ACT_AHAS_ss"/>
    <property type="match status" value="1"/>
</dbReference>
<evidence type="ECO:0000256" key="2">
    <source>
        <dbReference type="ARBA" id="ARBA00005025"/>
    </source>
</evidence>
<protein>
    <recommendedName>
        <fullName evidence="8">Acetolactate synthase small subunit</fullName>
        <shortName evidence="8">AHAS</shortName>
        <shortName evidence="8">ALS</shortName>
        <ecNumber evidence="8">2.2.1.6</ecNumber>
    </recommendedName>
    <alternativeName>
        <fullName evidence="8">Acetohydroxy-acid synthase small subunit</fullName>
    </alternativeName>
</protein>
<dbReference type="InterPro" id="IPR045865">
    <property type="entry name" value="ACT-like_dom_sf"/>
</dbReference>
<dbReference type="SUPFAM" id="SSF55021">
    <property type="entry name" value="ACT-like"/>
    <property type="match status" value="1"/>
</dbReference>
<dbReference type="GO" id="GO:1990610">
    <property type="term" value="F:acetolactate synthase regulator activity"/>
    <property type="evidence" value="ECO:0007669"/>
    <property type="project" value="UniProtKB-UniRule"/>
</dbReference>
<dbReference type="STRING" id="1526.SAMN02910262_00350"/>
<dbReference type="RefSeq" id="WP_074650285.1">
    <property type="nucleotide sequence ID" value="NZ_JAWRHU010000010.1"/>
</dbReference>
<evidence type="ECO:0000313" key="11">
    <source>
        <dbReference type="Proteomes" id="UP000199820"/>
    </source>
</evidence>
<comment type="pathway">
    <text evidence="2 8">Amino-acid biosynthesis; L-valine biosynthesis; L-valine from pyruvate: step 1/4.</text>
</comment>
<evidence type="ECO:0000259" key="9">
    <source>
        <dbReference type="PROSITE" id="PS51671"/>
    </source>
</evidence>
<keyword evidence="8" id="KW-0808">Transferase</keyword>
<dbReference type="EMBL" id="FOIL01000056">
    <property type="protein sequence ID" value="SET86488.1"/>
    <property type="molecule type" value="Genomic_DNA"/>
</dbReference>
<gene>
    <name evidence="10" type="ORF">SAMN04487771_10568</name>
</gene>
<dbReference type="UniPathway" id="UPA00047">
    <property type="reaction ID" value="UER00055"/>
</dbReference>
<evidence type="ECO:0000313" key="10">
    <source>
        <dbReference type="EMBL" id="SET86488.1"/>
    </source>
</evidence>
<evidence type="ECO:0000256" key="4">
    <source>
        <dbReference type="ARBA" id="ARBA00011744"/>
    </source>
</evidence>
<dbReference type="eggNOG" id="COG0440">
    <property type="taxonomic scope" value="Bacteria"/>
</dbReference>
<dbReference type="InterPro" id="IPR039557">
    <property type="entry name" value="AHAS_ACT"/>
</dbReference>
<comment type="function">
    <text evidence="8">Catalyzes the conversion of 2 pyruvate molecules into acetolactate in the first common step of the biosynthetic pathway of the branched-amino acids such as leucine, isoleucine, and valine.</text>
</comment>
<dbReference type="CDD" id="cd04878">
    <property type="entry name" value="ACT_AHAS"/>
    <property type="match status" value="1"/>
</dbReference>
<feature type="domain" description="ACT" evidence="9">
    <location>
        <begin position="5"/>
        <end position="79"/>
    </location>
</feature>
<keyword evidence="11" id="KW-1185">Reference proteome</keyword>
<dbReference type="GO" id="GO:0005829">
    <property type="term" value="C:cytosol"/>
    <property type="evidence" value="ECO:0007669"/>
    <property type="project" value="TreeGrafter"/>
</dbReference>
<dbReference type="Proteomes" id="UP000199820">
    <property type="component" value="Unassembled WGS sequence"/>
</dbReference>
<reference evidence="10 11" key="1">
    <citation type="submission" date="2016-10" db="EMBL/GenBank/DDBJ databases">
        <authorList>
            <person name="de Groot N.N."/>
        </authorList>
    </citation>
    <scope>NUCLEOTIDE SEQUENCE [LARGE SCALE GENOMIC DNA]</scope>
    <source>
        <strain evidence="10 11">KH1P1</strain>
    </source>
</reference>
<sequence length="84" mass="9618">MSRFTVEMLLNNRFGVLNRITGLYSKRCYNIETIHAGPTEVPGVTRLVIESTGDEYMKTQVIAQLEKLYDVRKVEITKEEPDAP</sequence>
<evidence type="ECO:0000256" key="6">
    <source>
        <dbReference type="ARBA" id="ARBA00023304"/>
    </source>
</evidence>
<evidence type="ECO:0000256" key="8">
    <source>
        <dbReference type="RuleBase" id="RU368092"/>
    </source>
</evidence>
<evidence type="ECO:0000256" key="3">
    <source>
        <dbReference type="ARBA" id="ARBA00006341"/>
    </source>
</evidence>
<dbReference type="GO" id="GO:0003984">
    <property type="term" value="F:acetolactate synthase activity"/>
    <property type="evidence" value="ECO:0007669"/>
    <property type="project" value="UniProtKB-UniRule"/>
</dbReference>
<dbReference type="Gene3D" id="3.30.70.260">
    <property type="match status" value="1"/>
</dbReference>
<dbReference type="InterPro" id="IPR002912">
    <property type="entry name" value="ACT_dom"/>
</dbReference>
<dbReference type="InterPro" id="IPR004789">
    <property type="entry name" value="Acetalactate_synth_ssu"/>
</dbReference>
<dbReference type="NCBIfam" id="TIGR00119">
    <property type="entry name" value="acolac_sm"/>
    <property type="match status" value="1"/>
</dbReference>
<comment type="pathway">
    <text evidence="1 8">Amino-acid biosynthesis; L-isoleucine biosynthesis; L-isoleucine from 2-oxobutanoate: step 1/4.</text>
</comment>
<comment type="catalytic activity">
    <reaction evidence="7 8">
        <text>2 pyruvate + H(+) = (2S)-2-acetolactate + CO2</text>
        <dbReference type="Rhea" id="RHEA:25249"/>
        <dbReference type="ChEBI" id="CHEBI:15361"/>
        <dbReference type="ChEBI" id="CHEBI:15378"/>
        <dbReference type="ChEBI" id="CHEBI:16526"/>
        <dbReference type="ChEBI" id="CHEBI:58476"/>
        <dbReference type="EC" id="2.2.1.6"/>
    </reaction>
</comment>
<comment type="similarity">
    <text evidence="3 8">Belongs to the acetolactate synthase small subunit family.</text>
</comment>
<dbReference type="UniPathway" id="UPA00049">
    <property type="reaction ID" value="UER00059"/>
</dbReference>
<organism evidence="10 11">
    <name type="scientific">[Clostridium] aminophilum</name>
    <dbReference type="NCBI Taxonomy" id="1526"/>
    <lineage>
        <taxon>Bacteria</taxon>
        <taxon>Bacillati</taxon>
        <taxon>Bacillota</taxon>
        <taxon>Clostridia</taxon>
        <taxon>Lachnospirales</taxon>
        <taxon>Lachnospiraceae</taxon>
    </lineage>
</organism>
<comment type="subunit">
    <text evidence="4 8">Dimer of large and small chains.</text>
</comment>
<dbReference type="PROSITE" id="PS51671">
    <property type="entry name" value="ACT"/>
    <property type="match status" value="1"/>
</dbReference>
<dbReference type="EC" id="2.2.1.6" evidence="8"/>
<dbReference type="PANTHER" id="PTHR30239">
    <property type="entry name" value="ACETOLACTATE SYNTHASE SMALL SUBUNIT"/>
    <property type="match status" value="1"/>
</dbReference>
<dbReference type="InterPro" id="IPR054480">
    <property type="entry name" value="AHAS_small-like_ACT"/>
</dbReference>
<evidence type="ECO:0000256" key="7">
    <source>
        <dbReference type="ARBA" id="ARBA00048670"/>
    </source>
</evidence>
<keyword evidence="6 8" id="KW-0100">Branched-chain amino acid biosynthesis</keyword>
<name>A0A1I0HR48_9FIRM</name>
<proteinExistence type="inferred from homology"/>
<dbReference type="GO" id="GO:0009097">
    <property type="term" value="P:isoleucine biosynthetic process"/>
    <property type="evidence" value="ECO:0007669"/>
    <property type="project" value="UniProtKB-UniRule"/>
</dbReference>
<keyword evidence="5 8" id="KW-0028">Amino-acid biosynthesis</keyword>
<dbReference type="GO" id="GO:0009099">
    <property type="term" value="P:L-valine biosynthetic process"/>
    <property type="evidence" value="ECO:0007669"/>
    <property type="project" value="UniProtKB-UniRule"/>
</dbReference>
<evidence type="ECO:0000256" key="5">
    <source>
        <dbReference type="ARBA" id="ARBA00022605"/>
    </source>
</evidence>
<dbReference type="PANTHER" id="PTHR30239:SF0">
    <property type="entry name" value="ACETOLACTATE SYNTHASE SMALL SUBUNIT 1, CHLOROPLASTIC"/>
    <property type="match status" value="1"/>
</dbReference>
<dbReference type="AlphaFoldDB" id="A0A1I0HR48"/>
<accession>A0A1I0HR48</accession>
<dbReference type="OrthoDB" id="9787365at2"/>